<evidence type="ECO:0000313" key="1">
    <source>
        <dbReference type="EnsemblPlants" id="Kaladp0045s0516.1.v1.1.CDS.1"/>
    </source>
</evidence>
<sequence>MSRGSASVGRNLNSIMKRSTRVVDESMFIDGDAANGVVVLDINNTATRHHHHHHQGWIYNVFRAPMLLLSCFSNPHAVDGVADGVWVSSEFGRISEMNHLMVNDSMRYAILM</sequence>
<evidence type="ECO:0000313" key="2">
    <source>
        <dbReference type="Proteomes" id="UP000594263"/>
    </source>
</evidence>
<organism evidence="1 2">
    <name type="scientific">Kalanchoe fedtschenkoi</name>
    <name type="common">Lavender scallops</name>
    <name type="synonym">South American air plant</name>
    <dbReference type="NCBI Taxonomy" id="63787"/>
    <lineage>
        <taxon>Eukaryota</taxon>
        <taxon>Viridiplantae</taxon>
        <taxon>Streptophyta</taxon>
        <taxon>Embryophyta</taxon>
        <taxon>Tracheophyta</taxon>
        <taxon>Spermatophyta</taxon>
        <taxon>Magnoliopsida</taxon>
        <taxon>eudicotyledons</taxon>
        <taxon>Gunneridae</taxon>
        <taxon>Pentapetalae</taxon>
        <taxon>Saxifragales</taxon>
        <taxon>Crassulaceae</taxon>
        <taxon>Kalanchoe</taxon>
    </lineage>
</organism>
<dbReference type="Proteomes" id="UP000594263">
    <property type="component" value="Unplaced"/>
</dbReference>
<accession>A0A7N0TU32</accession>
<dbReference type="Gramene" id="Kaladp0045s0516.1.v1.1">
    <property type="protein sequence ID" value="Kaladp0045s0516.1.v1.1.CDS.1"/>
    <property type="gene ID" value="Kaladp0045s0516.v1.1"/>
</dbReference>
<proteinExistence type="predicted"/>
<dbReference type="AlphaFoldDB" id="A0A7N0TU32"/>
<reference evidence="1" key="1">
    <citation type="submission" date="2021-01" db="UniProtKB">
        <authorList>
            <consortium name="EnsemblPlants"/>
        </authorList>
    </citation>
    <scope>IDENTIFICATION</scope>
</reference>
<dbReference type="OMA" id="HGWSGIS"/>
<protein>
    <submittedName>
        <fullName evidence="1">Uncharacterized protein</fullName>
    </submittedName>
</protein>
<dbReference type="PANTHER" id="PTHR48165:SF1">
    <property type="entry name" value="TRANSMEMBRANE PROTEIN"/>
    <property type="match status" value="1"/>
</dbReference>
<keyword evidence="2" id="KW-1185">Reference proteome</keyword>
<name>A0A7N0TU32_KALFE</name>
<dbReference type="EnsemblPlants" id="Kaladp0045s0516.1.v1.1">
    <property type="protein sequence ID" value="Kaladp0045s0516.1.v1.1.CDS.1"/>
    <property type="gene ID" value="Kaladp0045s0516.v1.1"/>
</dbReference>
<dbReference type="PANTHER" id="PTHR48165">
    <property type="entry name" value="BNAC03G44900D PROTEIN"/>
    <property type="match status" value="1"/>
</dbReference>